<reference evidence="2 3" key="1">
    <citation type="submission" date="2023-08" db="EMBL/GenBank/DDBJ databases">
        <authorList>
            <person name="Folkvardsen B D."/>
            <person name="Norman A."/>
        </authorList>
    </citation>
    <scope>NUCLEOTIDE SEQUENCE [LARGE SCALE GENOMIC DNA]</scope>
    <source>
        <strain evidence="2 3">Mu0102</strain>
    </source>
</reference>
<organism evidence="2 3">
    <name type="scientific">[Mycobacterium] holstebronense</name>
    <dbReference type="NCBI Taxonomy" id="3064288"/>
    <lineage>
        <taxon>Bacteria</taxon>
        <taxon>Bacillati</taxon>
        <taxon>Actinomycetota</taxon>
        <taxon>Actinomycetes</taxon>
        <taxon>Mycobacteriales</taxon>
        <taxon>Mycobacteriaceae</taxon>
        <taxon>Mycolicibacterium</taxon>
    </lineage>
</organism>
<accession>A0ABM9M044</accession>
<evidence type="ECO:0000256" key="1">
    <source>
        <dbReference type="SAM" id="MobiDB-lite"/>
    </source>
</evidence>
<dbReference type="Proteomes" id="UP001190464">
    <property type="component" value="Chromosome"/>
</dbReference>
<dbReference type="EMBL" id="OY726398">
    <property type="protein sequence ID" value="CAJ1507826.1"/>
    <property type="molecule type" value="Genomic_DNA"/>
</dbReference>
<evidence type="ECO:0000313" key="3">
    <source>
        <dbReference type="Proteomes" id="UP001190464"/>
    </source>
</evidence>
<sequence length="90" mass="10132">MTTDTLTAEVLDEAESIVRAEWLRLLTAAVPGYWTAVSTDMPVARPRPPKLVLCGLPSGRRDVSLPSGRRHRSATRRRTRRVWPTQRSPP</sequence>
<keyword evidence="3" id="KW-1185">Reference proteome</keyword>
<gene>
    <name evidence="2" type="ORF">MU0102_003202</name>
</gene>
<dbReference type="RefSeq" id="WP_308484011.1">
    <property type="nucleotide sequence ID" value="NZ_OY726398.1"/>
</dbReference>
<protein>
    <submittedName>
        <fullName evidence="2">Uncharacterized protein</fullName>
    </submittedName>
</protein>
<proteinExistence type="predicted"/>
<feature type="region of interest" description="Disordered" evidence="1">
    <location>
        <begin position="55"/>
        <end position="90"/>
    </location>
</feature>
<evidence type="ECO:0000313" key="2">
    <source>
        <dbReference type="EMBL" id="CAJ1507826.1"/>
    </source>
</evidence>
<feature type="compositionally biased region" description="Basic residues" evidence="1">
    <location>
        <begin position="68"/>
        <end position="81"/>
    </location>
</feature>
<name>A0ABM9M044_9MYCO</name>